<dbReference type="Proteomes" id="UP000011922">
    <property type="component" value="Unassembled WGS sequence"/>
</dbReference>
<dbReference type="PATRIC" id="fig|1262666.3.peg.634"/>
<name>M5PXH3_DESAF</name>
<comment type="caution">
    <text evidence="1">The sequence shown here is derived from an EMBL/GenBank/DDBJ whole genome shotgun (WGS) entry which is preliminary data.</text>
</comment>
<proteinExistence type="predicted"/>
<dbReference type="EMBL" id="AOSV01000003">
    <property type="protein sequence ID" value="EMG38992.1"/>
    <property type="molecule type" value="Genomic_DNA"/>
</dbReference>
<protein>
    <submittedName>
        <fullName evidence="1">Uncharacterized protein</fullName>
    </submittedName>
</protein>
<evidence type="ECO:0000313" key="1">
    <source>
        <dbReference type="EMBL" id="EMG38992.1"/>
    </source>
</evidence>
<reference evidence="1 2" key="1">
    <citation type="journal article" date="2013" name="Genome Announc.">
        <title>Draft Genome Sequence for Desulfovibrio africanus Strain PCS.</title>
        <authorList>
            <person name="Brown S.D."/>
            <person name="Utturkar S.M."/>
            <person name="Arkin A.P."/>
            <person name="Deutschbauer A.M."/>
            <person name="Elias D.A."/>
            <person name="Hazen T.C."/>
            <person name="Chakraborty R."/>
        </authorList>
    </citation>
    <scope>NUCLEOTIDE SEQUENCE [LARGE SCALE GENOMIC DNA]</scope>
    <source>
        <strain evidence="1 2">PCS</strain>
    </source>
</reference>
<dbReference type="RefSeq" id="WP_005983981.1">
    <property type="nucleotide sequence ID" value="NZ_AOSV01000003.1"/>
</dbReference>
<gene>
    <name evidence="1" type="ORF">PCS_00634</name>
</gene>
<evidence type="ECO:0000313" key="2">
    <source>
        <dbReference type="Proteomes" id="UP000011922"/>
    </source>
</evidence>
<dbReference type="AlphaFoldDB" id="M5PXH3"/>
<sequence length="85" mass="9581">MTIKLLEPLICADPEACVLEAYRHALFGGQTFIMRHLAGVAIGHFIDGDVLRSNMISQRLIRGKFRLMPQIGGLYRLDFMGEAFE</sequence>
<accession>M5PXH3</accession>
<organism evidence="1 2">
    <name type="scientific">Desulfocurvibacter africanus PCS</name>
    <dbReference type="NCBI Taxonomy" id="1262666"/>
    <lineage>
        <taxon>Bacteria</taxon>
        <taxon>Pseudomonadati</taxon>
        <taxon>Thermodesulfobacteriota</taxon>
        <taxon>Desulfovibrionia</taxon>
        <taxon>Desulfovibrionales</taxon>
        <taxon>Desulfovibrionaceae</taxon>
        <taxon>Desulfocurvibacter</taxon>
    </lineage>
</organism>